<comment type="caution">
    <text evidence="2">The sequence shown here is derived from an EMBL/GenBank/DDBJ whole genome shotgun (WGS) entry which is preliminary data.</text>
</comment>
<gene>
    <name evidence="2" type="ORF">DLJ60_06180</name>
</gene>
<dbReference type="RefSeq" id="WP_124778807.1">
    <property type="nucleotide sequence ID" value="NZ_QGTA01000122.1"/>
</dbReference>
<feature type="transmembrane region" description="Helical" evidence="1">
    <location>
        <begin position="201"/>
        <end position="218"/>
    </location>
</feature>
<keyword evidence="1" id="KW-0812">Transmembrane</keyword>
<evidence type="ECO:0008006" key="4">
    <source>
        <dbReference type="Google" id="ProtNLM"/>
    </source>
</evidence>
<keyword evidence="3" id="KW-1185">Reference proteome</keyword>
<sequence>PPGYPTMPGYPAGPPQAGWPGYPAHPMPGAAYPVAAGPGAYAGWFPGIDPQDPLVNPPHAGIGPWFARCWGALRRGWRQLLPIVLLTQVPPAMVIGVLTLVLSPDGQMATAPDGSPVLPEDFWAQTLGFYGAILFAGLIFGALQAMGWAAGTWVIARQAAGQPAGLGAAFRYGLSRALGLWGWTIVVSLLVTLGACFCLLPGLYAALALALFGPVYLFERRDPVGRSWRMFHSRFGMVLGRVALVVAALVVSTLLDVVLSGISGALFGLEPMGAVGTAIGAVTLTVLSAVVAAPAYLAQQVGLVVTYAEQRAQEGPVTAAQLAAELG</sequence>
<reference evidence="2 3" key="1">
    <citation type="submission" date="2018-05" db="EMBL/GenBank/DDBJ databases">
        <title>Micromonospora from Atacama Desert.</title>
        <authorList>
            <person name="Carro L."/>
            <person name="Goodfellow M."/>
            <person name="Klenk H.-P."/>
        </authorList>
    </citation>
    <scope>NUCLEOTIDE SEQUENCE [LARGE SCALE GENOMIC DNA]</scope>
    <source>
        <strain evidence="2 3">LB41</strain>
    </source>
</reference>
<evidence type="ECO:0000256" key="1">
    <source>
        <dbReference type="SAM" id="Phobius"/>
    </source>
</evidence>
<organism evidence="2 3">
    <name type="scientific">Micromonospora chalcea</name>
    <dbReference type="NCBI Taxonomy" id="1874"/>
    <lineage>
        <taxon>Bacteria</taxon>
        <taxon>Bacillati</taxon>
        <taxon>Actinomycetota</taxon>
        <taxon>Actinomycetes</taxon>
        <taxon>Micromonosporales</taxon>
        <taxon>Micromonosporaceae</taxon>
        <taxon>Micromonospora</taxon>
    </lineage>
</organism>
<evidence type="ECO:0000313" key="2">
    <source>
        <dbReference type="EMBL" id="RQW95799.1"/>
    </source>
</evidence>
<dbReference type="Proteomes" id="UP000274694">
    <property type="component" value="Unassembled WGS sequence"/>
</dbReference>
<feature type="transmembrane region" description="Helical" evidence="1">
    <location>
        <begin position="238"/>
        <end position="262"/>
    </location>
</feature>
<proteinExistence type="predicted"/>
<feature type="transmembrane region" description="Helical" evidence="1">
    <location>
        <begin position="80"/>
        <end position="102"/>
    </location>
</feature>
<feature type="transmembrane region" description="Helical" evidence="1">
    <location>
        <begin position="122"/>
        <end position="143"/>
    </location>
</feature>
<dbReference type="EMBL" id="QGTA01000122">
    <property type="protein sequence ID" value="RQW95799.1"/>
    <property type="molecule type" value="Genomic_DNA"/>
</dbReference>
<feature type="transmembrane region" description="Helical" evidence="1">
    <location>
        <begin position="274"/>
        <end position="297"/>
    </location>
</feature>
<accession>A0ABX9Y7S6</accession>
<keyword evidence="1" id="KW-1133">Transmembrane helix</keyword>
<protein>
    <recommendedName>
        <fullName evidence="4">Glycerophosphoryl diester phosphodiesterase membrane domain-containing protein</fullName>
    </recommendedName>
</protein>
<evidence type="ECO:0000313" key="3">
    <source>
        <dbReference type="Proteomes" id="UP000274694"/>
    </source>
</evidence>
<keyword evidence="1" id="KW-0472">Membrane</keyword>
<name>A0ABX9Y7S6_MICCH</name>
<feature type="transmembrane region" description="Helical" evidence="1">
    <location>
        <begin position="178"/>
        <end position="195"/>
    </location>
</feature>
<feature type="non-terminal residue" evidence="2">
    <location>
        <position position="1"/>
    </location>
</feature>